<accession>A0A556N6V8</accession>
<feature type="domain" description="Nucleoside transporter/FeoB GTPase Gate" evidence="2">
    <location>
        <begin position="50"/>
        <end position="160"/>
    </location>
</feature>
<dbReference type="PANTHER" id="PTHR35793:SF2">
    <property type="entry name" value="INNER MEMBRANE PROTEIN YJIG"/>
    <property type="match status" value="1"/>
</dbReference>
<evidence type="ECO:0000313" key="4">
    <source>
        <dbReference type="Proteomes" id="UP000316008"/>
    </source>
</evidence>
<dbReference type="Proteomes" id="UP000316008">
    <property type="component" value="Unassembled WGS sequence"/>
</dbReference>
<dbReference type="RefSeq" id="WP_144331442.1">
    <property type="nucleotide sequence ID" value="NZ_VLPL01000001.1"/>
</dbReference>
<organism evidence="3 4">
    <name type="scientific">Fluviicola chungangensis</name>
    <dbReference type="NCBI Taxonomy" id="2597671"/>
    <lineage>
        <taxon>Bacteria</taxon>
        <taxon>Pseudomonadati</taxon>
        <taxon>Bacteroidota</taxon>
        <taxon>Flavobacteriia</taxon>
        <taxon>Flavobacteriales</taxon>
        <taxon>Crocinitomicaceae</taxon>
        <taxon>Fluviicola</taxon>
    </lineage>
</organism>
<dbReference type="InterPro" id="IPR011642">
    <property type="entry name" value="Gate_dom"/>
</dbReference>
<sequence>MVLNRVWIGMFVIAIIMGFSKLIFWHDTWILKHMMDDLFNAAKAAFELILGMTGILCLWMGIMKIGEDSGAVSVMSKLVNPLFSKLFPEIPKNHPAMGSIMLNFSANMLGLDNAATPAGLRAMQQLQDINPEKDKASNAQIMFLVLNASGLTIIPVSIIAARAGAGSHNPTSIFIPILLTTYFATLGGLLFVAIRQKINILNTTVLAYIGGLTSLIVLLLWYLNTHPDQVNFISRILSNTIMFAFITFFIVMAIKSKIAAFESFVEGAKGGFQVALNILPFLVAMLCAISLFKSCGALSDLMNAIKWLVIEMGVKSTEFIDALPVILMKPFSGSGARGLMVENMHQFGPDSFVSNLSATFQGSTETTFYVLSVYFGSVGIKKTRYAATAGLFCDLVGAIAAVLIAYLFFS</sequence>
<keyword evidence="1" id="KW-0472">Membrane</keyword>
<gene>
    <name evidence="3" type="ORF">FO442_01900</name>
</gene>
<protein>
    <recommendedName>
        <fullName evidence="2">Nucleoside transporter/FeoB GTPase Gate domain-containing protein</fullName>
    </recommendedName>
</protein>
<dbReference type="PANTHER" id="PTHR35793">
    <property type="entry name" value="INNER MEMBRANE PROTEIN YJIG"/>
    <property type="match status" value="1"/>
</dbReference>
<evidence type="ECO:0000259" key="2">
    <source>
        <dbReference type="Pfam" id="PF07670"/>
    </source>
</evidence>
<feature type="transmembrane region" description="Helical" evidence="1">
    <location>
        <begin position="236"/>
        <end position="254"/>
    </location>
</feature>
<reference evidence="3 4" key="1">
    <citation type="submission" date="2019-07" db="EMBL/GenBank/DDBJ databases">
        <authorList>
            <person name="Huq M.A."/>
        </authorList>
    </citation>
    <scope>NUCLEOTIDE SEQUENCE [LARGE SCALE GENOMIC DNA]</scope>
    <source>
        <strain evidence="3 4">MAH-3</strain>
    </source>
</reference>
<proteinExistence type="predicted"/>
<feature type="transmembrane region" description="Helical" evidence="1">
    <location>
        <begin position="141"/>
        <end position="161"/>
    </location>
</feature>
<dbReference type="Pfam" id="PF07670">
    <property type="entry name" value="Gate"/>
    <property type="match status" value="2"/>
</dbReference>
<dbReference type="AlphaFoldDB" id="A0A556N6V8"/>
<dbReference type="OrthoDB" id="9805623at2"/>
<evidence type="ECO:0000313" key="3">
    <source>
        <dbReference type="EMBL" id="TSJ47907.1"/>
    </source>
</evidence>
<feature type="transmembrane region" description="Helical" evidence="1">
    <location>
        <begin position="173"/>
        <end position="194"/>
    </location>
</feature>
<name>A0A556N6V8_9FLAO</name>
<feature type="transmembrane region" description="Helical" evidence="1">
    <location>
        <begin position="206"/>
        <end position="224"/>
    </location>
</feature>
<keyword evidence="4" id="KW-1185">Reference proteome</keyword>
<comment type="caution">
    <text evidence="3">The sequence shown here is derived from an EMBL/GenBank/DDBJ whole genome shotgun (WGS) entry which is preliminary data.</text>
</comment>
<dbReference type="InterPro" id="IPR011415">
    <property type="entry name" value="SpmA_SpmB"/>
</dbReference>
<dbReference type="GO" id="GO:0005886">
    <property type="term" value="C:plasma membrane"/>
    <property type="evidence" value="ECO:0007669"/>
    <property type="project" value="TreeGrafter"/>
</dbReference>
<keyword evidence="1" id="KW-0812">Transmembrane</keyword>
<feature type="transmembrane region" description="Helical" evidence="1">
    <location>
        <begin position="6"/>
        <end position="24"/>
    </location>
</feature>
<evidence type="ECO:0000256" key="1">
    <source>
        <dbReference type="SAM" id="Phobius"/>
    </source>
</evidence>
<feature type="transmembrane region" description="Helical" evidence="1">
    <location>
        <begin position="385"/>
        <end position="409"/>
    </location>
</feature>
<feature type="transmembrane region" description="Helical" evidence="1">
    <location>
        <begin position="274"/>
        <end position="292"/>
    </location>
</feature>
<dbReference type="EMBL" id="VLPL01000001">
    <property type="protein sequence ID" value="TSJ47907.1"/>
    <property type="molecule type" value="Genomic_DNA"/>
</dbReference>
<feature type="transmembrane region" description="Helical" evidence="1">
    <location>
        <begin position="44"/>
        <end position="62"/>
    </location>
</feature>
<feature type="domain" description="Nucleoside transporter/FeoB GTPase Gate" evidence="2">
    <location>
        <begin position="276"/>
        <end position="381"/>
    </location>
</feature>
<dbReference type="PIRSF" id="PIRSF036542">
    <property type="entry name" value="SpmA_SpmB"/>
    <property type="match status" value="1"/>
</dbReference>
<dbReference type="InterPro" id="IPR052549">
    <property type="entry name" value="SpmB"/>
</dbReference>
<keyword evidence="1" id="KW-1133">Transmembrane helix</keyword>